<name>A0A4Y3R729_STRCI</name>
<keyword evidence="3" id="KW-1185">Reference proteome</keyword>
<protein>
    <submittedName>
        <fullName evidence="2">Uncharacterized protein</fullName>
    </submittedName>
</protein>
<dbReference type="Proteomes" id="UP000319210">
    <property type="component" value="Unassembled WGS sequence"/>
</dbReference>
<accession>A0A4Y3R729</accession>
<proteinExistence type="predicted"/>
<feature type="region of interest" description="Disordered" evidence="1">
    <location>
        <begin position="1"/>
        <end position="69"/>
    </location>
</feature>
<gene>
    <name evidence="2" type="ORF">SCA03_42410</name>
</gene>
<feature type="compositionally biased region" description="Basic and acidic residues" evidence="1">
    <location>
        <begin position="7"/>
        <end position="18"/>
    </location>
</feature>
<dbReference type="AlphaFoldDB" id="A0A4Y3R729"/>
<evidence type="ECO:0000313" key="2">
    <source>
        <dbReference type="EMBL" id="GEB51690.1"/>
    </source>
</evidence>
<organism evidence="2 3">
    <name type="scientific">Streptomyces cacaoi</name>
    <dbReference type="NCBI Taxonomy" id="1898"/>
    <lineage>
        <taxon>Bacteria</taxon>
        <taxon>Bacillati</taxon>
        <taxon>Actinomycetota</taxon>
        <taxon>Actinomycetes</taxon>
        <taxon>Kitasatosporales</taxon>
        <taxon>Streptomycetaceae</taxon>
        <taxon>Streptomyces</taxon>
    </lineage>
</organism>
<feature type="compositionally biased region" description="Basic and acidic residues" evidence="1">
    <location>
        <begin position="28"/>
        <end position="40"/>
    </location>
</feature>
<reference evidence="2 3" key="1">
    <citation type="submission" date="2019-06" db="EMBL/GenBank/DDBJ databases">
        <title>Whole genome shotgun sequence of Streptomyces cacaoi subsp. cacaoi NBRC 12748.</title>
        <authorList>
            <person name="Hosoyama A."/>
            <person name="Uohara A."/>
            <person name="Ohji S."/>
            <person name="Ichikawa N."/>
        </authorList>
    </citation>
    <scope>NUCLEOTIDE SEQUENCE [LARGE SCALE GENOMIC DNA]</scope>
    <source>
        <strain evidence="2 3">NBRC 12748</strain>
    </source>
</reference>
<evidence type="ECO:0000313" key="3">
    <source>
        <dbReference type="Proteomes" id="UP000319210"/>
    </source>
</evidence>
<comment type="caution">
    <text evidence="2">The sequence shown here is derived from an EMBL/GenBank/DDBJ whole genome shotgun (WGS) entry which is preliminary data.</text>
</comment>
<sequence>MRAGRARGPDRAARDRSGTGHGAVLDRPGSREDTVEGRWSRHDHRPSIGYGSGSLFARKTPPGVPVRLA</sequence>
<dbReference type="EMBL" id="BJMM01000022">
    <property type="protein sequence ID" value="GEB51690.1"/>
    <property type="molecule type" value="Genomic_DNA"/>
</dbReference>
<evidence type="ECO:0000256" key="1">
    <source>
        <dbReference type="SAM" id="MobiDB-lite"/>
    </source>
</evidence>